<protein>
    <recommendedName>
        <fullName evidence="2 8">Transcription elongation factor GreA</fullName>
    </recommendedName>
    <alternativeName>
        <fullName evidence="7 8">Transcript cleavage factor GreA</fullName>
    </alternativeName>
</protein>
<dbReference type="InterPro" id="IPR018151">
    <property type="entry name" value="TF_GreA/GreB_CS"/>
</dbReference>
<organism evidence="12 13">
    <name type="scientific">Candidatus Chisholmbacteria bacterium RIFCSPLOWO2_01_FULL_49_14</name>
    <dbReference type="NCBI Taxonomy" id="1797593"/>
    <lineage>
        <taxon>Bacteria</taxon>
        <taxon>Candidatus Chisholmiibacteriota</taxon>
    </lineage>
</organism>
<dbReference type="PANTHER" id="PTHR30437">
    <property type="entry name" value="TRANSCRIPTION ELONGATION FACTOR GREA"/>
    <property type="match status" value="1"/>
</dbReference>
<dbReference type="NCBIfam" id="NF001263">
    <property type="entry name" value="PRK00226.1-4"/>
    <property type="match status" value="1"/>
</dbReference>
<dbReference type="InterPro" id="IPR023459">
    <property type="entry name" value="Tscrpt_elong_fac_GreA/B_fam"/>
</dbReference>
<dbReference type="InterPro" id="IPR006359">
    <property type="entry name" value="Tscrpt_elong_fac_GreA"/>
</dbReference>
<dbReference type="GO" id="GO:0070063">
    <property type="term" value="F:RNA polymerase binding"/>
    <property type="evidence" value="ECO:0007669"/>
    <property type="project" value="InterPro"/>
</dbReference>
<dbReference type="NCBIfam" id="TIGR01462">
    <property type="entry name" value="greA"/>
    <property type="match status" value="1"/>
</dbReference>
<dbReference type="Gene3D" id="3.10.50.30">
    <property type="entry name" value="Transcription elongation factor, GreA/GreB, C-terminal domain"/>
    <property type="match status" value="1"/>
</dbReference>
<evidence type="ECO:0000256" key="1">
    <source>
        <dbReference type="ARBA" id="ARBA00008213"/>
    </source>
</evidence>
<sequence>MANQKAIIVHAPEKVHMTQEGYSELALELTEHKEVKRPKAVERVARARDFGDLTENSEYHQARDELAFIDGRIEELEELMSKVAIIDGKKKSKTVDIGCKVTVHGNGKAFTYTIVGEWEADPKQQKISHQSPLGKALVGKKVGEDVEIEAPAGKIVYTIKKIH</sequence>
<dbReference type="STRING" id="1797593.A3A65_01115"/>
<dbReference type="Proteomes" id="UP000176723">
    <property type="component" value="Unassembled WGS sequence"/>
</dbReference>
<dbReference type="SUPFAM" id="SSF54534">
    <property type="entry name" value="FKBP-like"/>
    <property type="match status" value="1"/>
</dbReference>
<dbReference type="FunFam" id="1.10.287.180:FF:000001">
    <property type="entry name" value="Transcription elongation factor GreA"/>
    <property type="match status" value="1"/>
</dbReference>
<dbReference type="PIRSF" id="PIRSF006092">
    <property type="entry name" value="GreA_GreB"/>
    <property type="match status" value="1"/>
</dbReference>
<accession>A0A1G1VZB9</accession>
<evidence type="ECO:0000256" key="3">
    <source>
        <dbReference type="ARBA" id="ARBA00023015"/>
    </source>
</evidence>
<dbReference type="PROSITE" id="PS00830">
    <property type="entry name" value="GREAB_2"/>
    <property type="match status" value="1"/>
</dbReference>
<evidence type="ECO:0000256" key="8">
    <source>
        <dbReference type="HAMAP-Rule" id="MF_00105"/>
    </source>
</evidence>
<name>A0A1G1VZB9_9BACT</name>
<dbReference type="PANTHER" id="PTHR30437:SF4">
    <property type="entry name" value="TRANSCRIPTION ELONGATION FACTOR GREA"/>
    <property type="match status" value="1"/>
</dbReference>
<evidence type="ECO:0000256" key="6">
    <source>
        <dbReference type="ARBA" id="ARBA00024916"/>
    </source>
</evidence>
<dbReference type="FunFam" id="3.10.50.30:FF:000001">
    <property type="entry name" value="Transcription elongation factor GreA"/>
    <property type="match status" value="1"/>
</dbReference>
<dbReference type="EMBL" id="MHCL01000023">
    <property type="protein sequence ID" value="OGY20759.1"/>
    <property type="molecule type" value="Genomic_DNA"/>
</dbReference>
<evidence type="ECO:0000313" key="12">
    <source>
        <dbReference type="EMBL" id="OGY20759.1"/>
    </source>
</evidence>
<reference evidence="12 13" key="1">
    <citation type="journal article" date="2016" name="Nat. Commun.">
        <title>Thousands of microbial genomes shed light on interconnected biogeochemical processes in an aquifer system.</title>
        <authorList>
            <person name="Anantharaman K."/>
            <person name="Brown C.T."/>
            <person name="Hug L.A."/>
            <person name="Sharon I."/>
            <person name="Castelle C.J."/>
            <person name="Probst A.J."/>
            <person name="Thomas B.C."/>
            <person name="Singh A."/>
            <person name="Wilkins M.J."/>
            <person name="Karaoz U."/>
            <person name="Brodie E.L."/>
            <person name="Williams K.H."/>
            <person name="Hubbard S.S."/>
            <person name="Banfield J.F."/>
        </authorList>
    </citation>
    <scope>NUCLEOTIDE SEQUENCE [LARGE SCALE GENOMIC DNA]</scope>
</reference>
<proteinExistence type="inferred from homology"/>
<dbReference type="InterPro" id="IPR028624">
    <property type="entry name" value="Tscrpt_elong_fac_GreA/B"/>
</dbReference>
<evidence type="ECO:0000313" key="13">
    <source>
        <dbReference type="Proteomes" id="UP000176723"/>
    </source>
</evidence>
<evidence type="ECO:0000259" key="10">
    <source>
        <dbReference type="Pfam" id="PF01272"/>
    </source>
</evidence>
<dbReference type="GO" id="GO:0006354">
    <property type="term" value="P:DNA-templated transcription elongation"/>
    <property type="evidence" value="ECO:0007669"/>
    <property type="project" value="TreeGrafter"/>
</dbReference>
<dbReference type="InterPro" id="IPR036805">
    <property type="entry name" value="Tscrpt_elong_fac_GreA/B_N_sf"/>
</dbReference>
<comment type="caution">
    <text evidence="12">The sequence shown here is derived from an EMBL/GenBank/DDBJ whole genome shotgun (WGS) entry which is preliminary data.</text>
</comment>
<evidence type="ECO:0000259" key="11">
    <source>
        <dbReference type="Pfam" id="PF03449"/>
    </source>
</evidence>
<dbReference type="InterPro" id="IPR022691">
    <property type="entry name" value="Tscrpt_elong_fac_GreA/B_N"/>
</dbReference>
<dbReference type="Pfam" id="PF03449">
    <property type="entry name" value="GreA_GreB_N"/>
    <property type="match status" value="1"/>
</dbReference>
<evidence type="ECO:0000256" key="5">
    <source>
        <dbReference type="ARBA" id="ARBA00023163"/>
    </source>
</evidence>
<keyword evidence="3 8" id="KW-0805">Transcription regulation</keyword>
<evidence type="ECO:0000256" key="2">
    <source>
        <dbReference type="ARBA" id="ARBA00013729"/>
    </source>
</evidence>
<dbReference type="GO" id="GO:0003677">
    <property type="term" value="F:DNA binding"/>
    <property type="evidence" value="ECO:0007669"/>
    <property type="project" value="UniProtKB-UniRule"/>
</dbReference>
<evidence type="ECO:0000256" key="9">
    <source>
        <dbReference type="RuleBase" id="RU000556"/>
    </source>
</evidence>
<dbReference type="InterPro" id="IPR036953">
    <property type="entry name" value="GreA/GreB_C_sf"/>
</dbReference>
<comment type="function">
    <text evidence="6 8 9">Necessary for efficient RNA polymerase transcription elongation past template-encoded arresting sites. The arresting sites in DNA have the property of trapping a certain fraction of elongating RNA polymerases that pass through, resulting in locked ternary complexes. Cleavage of the nascent transcript by cleavage factors such as GreA or GreB allows the resumption of elongation from the new 3'terminus. GreA releases sequences of 2 to 3 nucleotides.</text>
</comment>
<dbReference type="HAMAP" id="MF_00105">
    <property type="entry name" value="GreA_GreB"/>
    <property type="match status" value="1"/>
</dbReference>
<keyword evidence="4 8" id="KW-0238">DNA-binding</keyword>
<keyword evidence="12" id="KW-0251">Elongation factor</keyword>
<feature type="domain" description="Transcription elongation factor GreA/GreB N-terminal" evidence="11">
    <location>
        <begin position="16"/>
        <end position="85"/>
    </location>
</feature>
<dbReference type="InterPro" id="IPR001437">
    <property type="entry name" value="Tscrpt_elong_fac_GreA/B_C"/>
</dbReference>
<keyword evidence="5 8" id="KW-0804">Transcription</keyword>
<gene>
    <name evidence="8" type="primary">greA</name>
    <name evidence="12" type="ORF">A3A65_01115</name>
</gene>
<dbReference type="GO" id="GO:0032784">
    <property type="term" value="P:regulation of DNA-templated transcription elongation"/>
    <property type="evidence" value="ECO:0007669"/>
    <property type="project" value="UniProtKB-UniRule"/>
</dbReference>
<evidence type="ECO:0000256" key="7">
    <source>
        <dbReference type="ARBA" id="ARBA00030776"/>
    </source>
</evidence>
<keyword evidence="12" id="KW-0648">Protein biosynthesis</keyword>
<comment type="similarity">
    <text evidence="1 8 9">Belongs to the GreA/GreB family.</text>
</comment>
<dbReference type="AlphaFoldDB" id="A0A1G1VZB9"/>
<evidence type="ECO:0000256" key="4">
    <source>
        <dbReference type="ARBA" id="ARBA00023125"/>
    </source>
</evidence>
<feature type="domain" description="Transcription elongation factor GreA/GreB C-terminal" evidence="10">
    <location>
        <begin position="92"/>
        <end position="163"/>
    </location>
</feature>
<dbReference type="Gene3D" id="1.10.287.180">
    <property type="entry name" value="Transcription elongation factor, GreA/GreB, N-terminal domain"/>
    <property type="match status" value="1"/>
</dbReference>
<dbReference type="Pfam" id="PF01272">
    <property type="entry name" value="GreA_GreB"/>
    <property type="match status" value="1"/>
</dbReference>
<dbReference type="GO" id="GO:0003746">
    <property type="term" value="F:translation elongation factor activity"/>
    <property type="evidence" value="ECO:0007669"/>
    <property type="project" value="UniProtKB-KW"/>
</dbReference>
<dbReference type="SUPFAM" id="SSF46557">
    <property type="entry name" value="GreA transcript cleavage protein, N-terminal domain"/>
    <property type="match status" value="1"/>
</dbReference>